<feature type="signal peptide" evidence="4">
    <location>
        <begin position="1"/>
        <end position="28"/>
    </location>
</feature>
<keyword evidence="4" id="KW-0732">Signal</keyword>
<dbReference type="EMBL" id="CP001804">
    <property type="protein sequence ID" value="ACY16666.1"/>
    <property type="molecule type" value="Genomic_DNA"/>
</dbReference>
<evidence type="ECO:0000313" key="7">
    <source>
        <dbReference type="Proteomes" id="UP000001880"/>
    </source>
</evidence>
<feature type="chain" id="PRO_5003011469" evidence="4">
    <location>
        <begin position="29"/>
        <end position="790"/>
    </location>
</feature>
<evidence type="ECO:0000259" key="5">
    <source>
        <dbReference type="Pfam" id="PF00884"/>
    </source>
</evidence>
<feature type="domain" description="Sulfatase N-terminal" evidence="5">
    <location>
        <begin position="401"/>
        <end position="677"/>
    </location>
</feature>
<dbReference type="Pfam" id="PF00884">
    <property type="entry name" value="Sulfatase"/>
    <property type="match status" value="1"/>
</dbReference>
<dbReference type="Gene3D" id="3.40.720.10">
    <property type="entry name" value="Alkaline Phosphatase, subunit A"/>
    <property type="match status" value="1"/>
</dbReference>
<dbReference type="AlphaFoldDB" id="D0LKU6"/>
<dbReference type="PANTHER" id="PTHR42693:SF53">
    <property type="entry name" value="ENDO-4-O-SULFATASE"/>
    <property type="match status" value="1"/>
</dbReference>
<accession>D0LKU6</accession>
<dbReference type="SUPFAM" id="SSF53649">
    <property type="entry name" value="Alkaline phosphatase-like"/>
    <property type="match status" value="1"/>
</dbReference>
<dbReference type="eggNOG" id="COG3119">
    <property type="taxonomic scope" value="Bacteria"/>
</dbReference>
<feature type="compositionally biased region" description="Acidic residues" evidence="3">
    <location>
        <begin position="287"/>
        <end position="297"/>
    </location>
</feature>
<feature type="region of interest" description="Disordered" evidence="3">
    <location>
        <begin position="282"/>
        <end position="307"/>
    </location>
</feature>
<dbReference type="PROSITE" id="PS51257">
    <property type="entry name" value="PROKAR_LIPOPROTEIN"/>
    <property type="match status" value="1"/>
</dbReference>
<dbReference type="InterPro" id="IPR017850">
    <property type="entry name" value="Alkaline_phosphatase_core_sf"/>
</dbReference>
<dbReference type="PANTHER" id="PTHR42693">
    <property type="entry name" value="ARYLSULFATASE FAMILY MEMBER"/>
    <property type="match status" value="1"/>
</dbReference>
<sequence>MPAPCQRRRFLCALLLLALALSAGSSCRGRDDLDGRRRALPGLAASGEAFAIERQGARPVFDFYDNRAAAVVHAEGALVISCGTADVVKYVDGAYGSPWHLHAALDGRRAALVDGLAGELYLPLGEALAAEDAAAQGGAEGSLWLSIDARAAKPEQLVSVFLNERRLGDISMPKASWQRYQIEIPAGVAIAGENKLRFYFRHTDELPGLPEGARSAAAIARIGVGPKRAPEGPVLVAGPAVRGGKRLDALQVAQRARLSYYVQVPEGAASLGFAYAGPAAAGAGAGEEGDEGDEGDEGERAGDGEASGVAMSVSVTREGQAPALLWQGRGRGAGWAQATASLAEYAGEIVRLDFSSAGAAAWGRPELRVAAAAQAERAEQALARADHVLVWVVSALRGDRVHGSAVPTPGFGHLAERGVDFTQARTSSPVAGPAHVAMLQGRAHQGHSLPAGGSTLAERMRHAGYFTGLISGNGFVNDEAGFARGFTVYENPMRRRHPFHARVLWQRVKRLLQRHAEGRTFLYVVTVEPHLPYRPSEESLAAEWARGAMRFEGTDTIALSESVAAGTEKLTAEERDYVGALYDGEVRDADEAFAAMLEELDAMGIGDRTAVILVGDHGEELWERGGFGHGGHLFQEVLHVPLVIAPPAAARARLGGQRVTRAVSTVDLVPTILALAGLPADPGLPGRDLLALALAPPPTARPIYAHIPGRARSVELAGHKLHVPLHGSPSLYDLEADPGELRDRFAERPLSARFLRNAFGIGVAYEQVWSHTRWGQPANVRPAFPADQGL</sequence>
<dbReference type="STRING" id="502025.Hoch_4168"/>
<comment type="similarity">
    <text evidence="1">Belongs to the sulfatase family.</text>
</comment>
<proteinExistence type="inferred from homology"/>
<dbReference type="InterPro" id="IPR000917">
    <property type="entry name" value="Sulfatase_N"/>
</dbReference>
<protein>
    <submittedName>
        <fullName evidence="6">Sulfatase</fullName>
    </submittedName>
</protein>
<dbReference type="HOGENOM" id="CLU_355189_0_0_7"/>
<dbReference type="InterPro" id="IPR050738">
    <property type="entry name" value="Sulfatase"/>
</dbReference>
<organism evidence="6 7">
    <name type="scientific">Haliangium ochraceum (strain DSM 14365 / JCM 11303 / SMP-2)</name>
    <dbReference type="NCBI Taxonomy" id="502025"/>
    <lineage>
        <taxon>Bacteria</taxon>
        <taxon>Pseudomonadati</taxon>
        <taxon>Myxococcota</taxon>
        <taxon>Polyangia</taxon>
        <taxon>Haliangiales</taxon>
        <taxon>Kofleriaceae</taxon>
        <taxon>Haliangium</taxon>
    </lineage>
</organism>
<evidence type="ECO:0000256" key="1">
    <source>
        <dbReference type="ARBA" id="ARBA00008779"/>
    </source>
</evidence>
<evidence type="ECO:0000313" key="6">
    <source>
        <dbReference type="EMBL" id="ACY16666.1"/>
    </source>
</evidence>
<dbReference type="KEGG" id="hoh:Hoch_4168"/>
<name>D0LKU6_HALO1</name>
<evidence type="ECO:0000256" key="2">
    <source>
        <dbReference type="ARBA" id="ARBA00022801"/>
    </source>
</evidence>
<dbReference type="GO" id="GO:0004065">
    <property type="term" value="F:arylsulfatase activity"/>
    <property type="evidence" value="ECO:0007669"/>
    <property type="project" value="TreeGrafter"/>
</dbReference>
<dbReference type="RefSeq" id="WP_012829264.1">
    <property type="nucleotide sequence ID" value="NC_013440.1"/>
</dbReference>
<dbReference type="Proteomes" id="UP000001880">
    <property type="component" value="Chromosome"/>
</dbReference>
<evidence type="ECO:0000256" key="4">
    <source>
        <dbReference type="SAM" id="SignalP"/>
    </source>
</evidence>
<gene>
    <name evidence="6" type="ordered locus">Hoch_4168</name>
</gene>
<keyword evidence="7" id="KW-1185">Reference proteome</keyword>
<keyword evidence="2" id="KW-0378">Hydrolase</keyword>
<reference evidence="6 7" key="1">
    <citation type="journal article" date="2010" name="Stand. Genomic Sci.">
        <title>Complete genome sequence of Haliangium ochraceum type strain (SMP-2).</title>
        <authorList>
            <consortium name="US DOE Joint Genome Institute (JGI-PGF)"/>
            <person name="Ivanova N."/>
            <person name="Daum C."/>
            <person name="Lang E."/>
            <person name="Abt B."/>
            <person name="Kopitz M."/>
            <person name="Saunders E."/>
            <person name="Lapidus A."/>
            <person name="Lucas S."/>
            <person name="Glavina Del Rio T."/>
            <person name="Nolan M."/>
            <person name="Tice H."/>
            <person name="Copeland A."/>
            <person name="Cheng J.F."/>
            <person name="Chen F."/>
            <person name="Bruce D."/>
            <person name="Goodwin L."/>
            <person name="Pitluck S."/>
            <person name="Mavromatis K."/>
            <person name="Pati A."/>
            <person name="Mikhailova N."/>
            <person name="Chen A."/>
            <person name="Palaniappan K."/>
            <person name="Land M."/>
            <person name="Hauser L."/>
            <person name="Chang Y.J."/>
            <person name="Jeffries C.D."/>
            <person name="Detter J.C."/>
            <person name="Brettin T."/>
            <person name="Rohde M."/>
            <person name="Goker M."/>
            <person name="Bristow J."/>
            <person name="Markowitz V."/>
            <person name="Eisen J.A."/>
            <person name="Hugenholtz P."/>
            <person name="Kyrpides N.C."/>
            <person name="Klenk H.P."/>
        </authorList>
    </citation>
    <scope>NUCLEOTIDE SEQUENCE [LARGE SCALE GENOMIC DNA]</scope>
    <source>
        <strain evidence="7">DSM 14365 / CIP 107738 / JCM 11303 / AJ 13395 / SMP-2</strain>
    </source>
</reference>
<evidence type="ECO:0000256" key="3">
    <source>
        <dbReference type="SAM" id="MobiDB-lite"/>
    </source>
</evidence>